<dbReference type="Pfam" id="PF02447">
    <property type="entry name" value="GntP_permease"/>
    <property type="match status" value="1"/>
</dbReference>
<feature type="transmembrane region" description="Helical" evidence="1">
    <location>
        <begin position="108"/>
        <end position="130"/>
    </location>
</feature>
<dbReference type="InterPro" id="IPR003474">
    <property type="entry name" value="Glcn_transporter"/>
</dbReference>
<dbReference type="Proteomes" id="UP001198220">
    <property type="component" value="Unassembled WGS sequence"/>
</dbReference>
<dbReference type="PANTHER" id="PTHR30354:SF11">
    <property type="entry name" value="PERMEASE"/>
    <property type="match status" value="1"/>
</dbReference>
<dbReference type="GO" id="GO:0005886">
    <property type="term" value="C:plasma membrane"/>
    <property type="evidence" value="ECO:0007669"/>
    <property type="project" value="TreeGrafter"/>
</dbReference>
<feature type="transmembrane region" description="Helical" evidence="1">
    <location>
        <begin position="269"/>
        <end position="293"/>
    </location>
</feature>
<feature type="transmembrane region" description="Helical" evidence="1">
    <location>
        <begin position="305"/>
        <end position="326"/>
    </location>
</feature>
<keyword evidence="3" id="KW-1185">Reference proteome</keyword>
<comment type="caution">
    <text evidence="2">The sequence shown here is derived from an EMBL/GenBank/DDBJ whole genome shotgun (WGS) entry which is preliminary data.</text>
</comment>
<feature type="transmembrane region" description="Helical" evidence="1">
    <location>
        <begin position="430"/>
        <end position="451"/>
    </location>
</feature>
<feature type="transmembrane region" description="Helical" evidence="1">
    <location>
        <begin position="29"/>
        <end position="48"/>
    </location>
</feature>
<proteinExistence type="predicted"/>
<dbReference type="RefSeq" id="WP_308458923.1">
    <property type="nucleotide sequence ID" value="NZ_JAJEPS010000003.1"/>
</dbReference>
<dbReference type="PANTHER" id="PTHR30354">
    <property type="entry name" value="GNT FAMILY GLUCONATE TRANSPORTER"/>
    <property type="match status" value="1"/>
</dbReference>
<dbReference type="GO" id="GO:0015128">
    <property type="term" value="F:gluconate transmembrane transporter activity"/>
    <property type="evidence" value="ECO:0007669"/>
    <property type="project" value="InterPro"/>
</dbReference>
<keyword evidence="1" id="KW-0812">Transmembrane</keyword>
<feature type="transmembrane region" description="Helical" evidence="1">
    <location>
        <begin position="5"/>
        <end position="23"/>
    </location>
</feature>
<feature type="transmembrane region" description="Helical" evidence="1">
    <location>
        <begin position="242"/>
        <end position="263"/>
    </location>
</feature>
<dbReference type="AlphaFoldDB" id="A0AAE3DBM4"/>
<feature type="transmembrane region" description="Helical" evidence="1">
    <location>
        <begin position="176"/>
        <end position="198"/>
    </location>
</feature>
<sequence length="459" mass="48036">MVTGPLLVVIFVVALAFLLISIVKFRLNAFVSLIFTSFLTALLVQMPLSEITDTVAAGFTGTVGGIGMVTAFGVMLGMLLFESGGISAIANAMIDKFGEKNSPAALGIAAYIAGIPVFGDVVTVLFSTMVRALSRKTGISRLSFVSCYAVAASITAACVIPTAGPLAVCENMQLNIGVFFVYSTLAGLVGFLFGGILWGKYMDRQEKKSGFVRELDEAELMEQAAMEEGEAEGKATISALKALSILLVPIVMIVVGSFSALFLPKGSTALNILSFIGGKNFAMMTGVLFAMFITRPYIERGMDEIMSHALDQIGLVLMITGAGGAFGKVIQATGIGDYMANVFQSLSIPVLILGFVLAQLIRLAQGSTTVAITTTSSILYPTVIAASVSPILAAIAICAGGVGLSLPNDSGFWSIGRFNKISIPETFRCWTLGGFIGGLGILACVLVLSLFQNILPGLM</sequence>
<evidence type="ECO:0000313" key="3">
    <source>
        <dbReference type="Proteomes" id="UP001198220"/>
    </source>
</evidence>
<name>A0AAE3DBM4_9FIRM</name>
<feature type="transmembrane region" description="Helical" evidence="1">
    <location>
        <begin position="142"/>
        <end position="164"/>
    </location>
</feature>
<feature type="transmembrane region" description="Helical" evidence="1">
    <location>
        <begin position="338"/>
        <end position="358"/>
    </location>
</feature>
<gene>
    <name evidence="2" type="ORF">LKD36_04870</name>
</gene>
<dbReference type="EMBL" id="JAJEPS010000003">
    <property type="protein sequence ID" value="MCC2125509.1"/>
    <property type="molecule type" value="Genomic_DNA"/>
</dbReference>
<keyword evidence="1" id="KW-1133">Transmembrane helix</keyword>
<reference evidence="2 3" key="1">
    <citation type="submission" date="2021-10" db="EMBL/GenBank/DDBJ databases">
        <title>Anaerobic single-cell dispensing facilitates the cultivation of human gut bacteria.</title>
        <authorList>
            <person name="Afrizal A."/>
        </authorList>
    </citation>
    <scope>NUCLEOTIDE SEQUENCE [LARGE SCALE GENOMIC DNA]</scope>
    <source>
        <strain evidence="2 3">CLA-AA-H276</strain>
    </source>
</reference>
<evidence type="ECO:0000313" key="2">
    <source>
        <dbReference type="EMBL" id="MCC2125509.1"/>
    </source>
</evidence>
<keyword evidence="1" id="KW-0472">Membrane</keyword>
<protein>
    <submittedName>
        <fullName evidence="2">GntP family permease</fullName>
    </submittedName>
</protein>
<feature type="transmembrane region" description="Helical" evidence="1">
    <location>
        <begin position="55"/>
        <end position="81"/>
    </location>
</feature>
<organism evidence="2 3">
    <name type="scientific">Hominiventricola filiformis</name>
    <dbReference type="NCBI Taxonomy" id="2885352"/>
    <lineage>
        <taxon>Bacteria</taxon>
        <taxon>Bacillati</taxon>
        <taxon>Bacillota</taxon>
        <taxon>Clostridia</taxon>
        <taxon>Lachnospirales</taxon>
        <taxon>Lachnospiraceae</taxon>
        <taxon>Hominiventricola</taxon>
    </lineage>
</organism>
<feature type="transmembrane region" description="Helical" evidence="1">
    <location>
        <begin position="378"/>
        <end position="404"/>
    </location>
</feature>
<evidence type="ECO:0000256" key="1">
    <source>
        <dbReference type="SAM" id="Phobius"/>
    </source>
</evidence>
<accession>A0AAE3DBM4</accession>